<keyword evidence="6" id="KW-1133">Transmembrane helix</keyword>
<organism evidence="8">
    <name type="scientific">hydrothermal vent metagenome</name>
    <dbReference type="NCBI Taxonomy" id="652676"/>
    <lineage>
        <taxon>unclassified sequences</taxon>
        <taxon>metagenomes</taxon>
        <taxon>ecological metagenomes</taxon>
    </lineage>
</organism>
<name>A0A3B1AH78_9ZZZZ</name>
<keyword evidence="2" id="KW-0444">Lipid biosynthesis</keyword>
<dbReference type="EMBL" id="UOFR01000066">
    <property type="protein sequence ID" value="VAW99342.1"/>
    <property type="molecule type" value="Genomic_DNA"/>
</dbReference>
<evidence type="ECO:0000256" key="6">
    <source>
        <dbReference type="SAM" id="Phobius"/>
    </source>
</evidence>
<dbReference type="InterPro" id="IPR002123">
    <property type="entry name" value="Plipid/glycerol_acylTrfase"/>
</dbReference>
<feature type="domain" description="Phospholipid/glycerol acyltransferase" evidence="7">
    <location>
        <begin position="73"/>
        <end position="185"/>
    </location>
</feature>
<accession>A0A3B1AH78</accession>
<sequence length="249" mass="29313">MLALTFKILWLTWSWLELAVFTLILYIWAWLPTNLTRPYFHRFFRLWCSAFVRALGVDLRLHQKNRKPLPKHFILIANHPSAFEDVGIPALFDIYPLAKEGVKSWWLAGRINIAAGTIFVRRKNRESRHEAVDMMIKKLKQGKNISLFPEGGCFGKRINDTFQAGAFDISMRTGIPIIPVFINYEAQDVFEWTEPHTLLDKMWHFMSSQNDHANFIVYDAISPEGQTDKFKFAEEVRQQYLIWQEKYLD</sequence>
<evidence type="ECO:0000256" key="5">
    <source>
        <dbReference type="ARBA" id="ARBA00023315"/>
    </source>
</evidence>
<keyword evidence="6" id="KW-0812">Transmembrane</keyword>
<dbReference type="Pfam" id="PF01553">
    <property type="entry name" value="Acyltransferase"/>
    <property type="match status" value="1"/>
</dbReference>
<dbReference type="GO" id="GO:0006654">
    <property type="term" value="P:phosphatidic acid biosynthetic process"/>
    <property type="evidence" value="ECO:0007669"/>
    <property type="project" value="TreeGrafter"/>
</dbReference>
<dbReference type="EC" id="2.3.1.51" evidence="8"/>
<keyword evidence="5 8" id="KW-0012">Acyltransferase</keyword>
<dbReference type="SUPFAM" id="SSF69593">
    <property type="entry name" value="Glycerol-3-phosphate (1)-acyltransferase"/>
    <property type="match status" value="1"/>
</dbReference>
<dbReference type="PANTHER" id="PTHR10434">
    <property type="entry name" value="1-ACYL-SN-GLYCEROL-3-PHOSPHATE ACYLTRANSFERASE"/>
    <property type="match status" value="1"/>
</dbReference>
<dbReference type="GO" id="GO:0003841">
    <property type="term" value="F:1-acylglycerol-3-phosphate O-acyltransferase activity"/>
    <property type="evidence" value="ECO:0007669"/>
    <property type="project" value="UniProtKB-EC"/>
</dbReference>
<protein>
    <submittedName>
        <fullName evidence="8">1-acyl-sn-glycerol-3-phosphate acyltransferase</fullName>
        <ecNumber evidence="8">2.3.1.51</ecNumber>
    </submittedName>
</protein>
<gene>
    <name evidence="8" type="ORF">MNBD_GAMMA21-2738</name>
</gene>
<keyword evidence="3 8" id="KW-0808">Transferase</keyword>
<dbReference type="CDD" id="cd07989">
    <property type="entry name" value="LPLAT_AGPAT-like"/>
    <property type="match status" value="1"/>
</dbReference>
<evidence type="ECO:0000259" key="7">
    <source>
        <dbReference type="SMART" id="SM00563"/>
    </source>
</evidence>
<evidence type="ECO:0000256" key="4">
    <source>
        <dbReference type="ARBA" id="ARBA00023098"/>
    </source>
</evidence>
<dbReference type="PANTHER" id="PTHR10434:SF64">
    <property type="entry name" value="1-ACYL-SN-GLYCEROL-3-PHOSPHATE ACYLTRANSFERASE-RELATED"/>
    <property type="match status" value="1"/>
</dbReference>
<comment type="pathway">
    <text evidence="1">Lipid metabolism.</text>
</comment>
<keyword evidence="4" id="KW-0443">Lipid metabolism</keyword>
<evidence type="ECO:0000313" key="8">
    <source>
        <dbReference type="EMBL" id="VAW99342.1"/>
    </source>
</evidence>
<dbReference type="AlphaFoldDB" id="A0A3B1AH78"/>
<proteinExistence type="predicted"/>
<evidence type="ECO:0000256" key="2">
    <source>
        <dbReference type="ARBA" id="ARBA00022516"/>
    </source>
</evidence>
<evidence type="ECO:0000256" key="1">
    <source>
        <dbReference type="ARBA" id="ARBA00005189"/>
    </source>
</evidence>
<dbReference type="SMART" id="SM00563">
    <property type="entry name" value="PlsC"/>
    <property type="match status" value="1"/>
</dbReference>
<feature type="transmembrane region" description="Helical" evidence="6">
    <location>
        <begin position="12"/>
        <end position="31"/>
    </location>
</feature>
<reference evidence="8" key="1">
    <citation type="submission" date="2018-06" db="EMBL/GenBank/DDBJ databases">
        <authorList>
            <person name="Zhirakovskaya E."/>
        </authorList>
    </citation>
    <scope>NUCLEOTIDE SEQUENCE</scope>
</reference>
<keyword evidence="6" id="KW-0472">Membrane</keyword>
<evidence type="ECO:0000256" key="3">
    <source>
        <dbReference type="ARBA" id="ARBA00022679"/>
    </source>
</evidence>